<evidence type="ECO:0000256" key="1">
    <source>
        <dbReference type="SAM" id="MobiDB-lite"/>
    </source>
</evidence>
<evidence type="ECO:0000313" key="2">
    <source>
        <dbReference type="EMBL" id="KAJ8462250.1"/>
    </source>
</evidence>
<feature type="compositionally biased region" description="Polar residues" evidence="1">
    <location>
        <begin position="50"/>
        <end position="71"/>
    </location>
</feature>
<dbReference type="EMBL" id="JAPEVG010000482">
    <property type="protein sequence ID" value="KAJ8462250.1"/>
    <property type="molecule type" value="Genomic_DNA"/>
</dbReference>
<keyword evidence="3" id="KW-1185">Reference proteome</keyword>
<feature type="region of interest" description="Disordered" evidence="1">
    <location>
        <begin position="49"/>
        <end position="71"/>
    </location>
</feature>
<organism evidence="2 3">
    <name type="scientific">Trametes cubensis</name>
    <dbReference type="NCBI Taxonomy" id="1111947"/>
    <lineage>
        <taxon>Eukaryota</taxon>
        <taxon>Fungi</taxon>
        <taxon>Dikarya</taxon>
        <taxon>Basidiomycota</taxon>
        <taxon>Agaricomycotina</taxon>
        <taxon>Agaricomycetes</taxon>
        <taxon>Polyporales</taxon>
        <taxon>Polyporaceae</taxon>
        <taxon>Trametes</taxon>
    </lineage>
</organism>
<comment type="caution">
    <text evidence="2">The sequence shown here is derived from an EMBL/GenBank/DDBJ whole genome shotgun (WGS) entry which is preliminary data.</text>
</comment>
<dbReference type="Proteomes" id="UP001215151">
    <property type="component" value="Unassembled WGS sequence"/>
</dbReference>
<evidence type="ECO:0000313" key="3">
    <source>
        <dbReference type="Proteomes" id="UP001215151"/>
    </source>
</evidence>
<dbReference type="AlphaFoldDB" id="A0AAD7TIY2"/>
<sequence>MRVRLWFAVLPVSRKANTADVLPADSDTSSQLGHETHLTALSFPEEVLSSEASADSRTQPGVTFSGSGSFG</sequence>
<reference evidence="2" key="1">
    <citation type="submission" date="2022-11" db="EMBL/GenBank/DDBJ databases">
        <title>Genome Sequence of Cubamyces cubensis.</title>
        <authorList>
            <person name="Buettner E."/>
        </authorList>
    </citation>
    <scope>NUCLEOTIDE SEQUENCE</scope>
    <source>
        <strain evidence="2">MPL-01</strain>
    </source>
</reference>
<gene>
    <name evidence="2" type="ORF">ONZ51_g11018</name>
</gene>
<accession>A0AAD7TIY2</accession>
<name>A0AAD7TIY2_9APHY</name>
<protein>
    <submittedName>
        <fullName evidence="2">Uncharacterized protein</fullName>
    </submittedName>
</protein>
<proteinExistence type="predicted"/>